<evidence type="ECO:0000313" key="1">
    <source>
        <dbReference type="EMBL" id="KAF9921740.1"/>
    </source>
</evidence>
<accession>A0A9P6ILG6</accession>
<dbReference type="InterPro" id="IPR016159">
    <property type="entry name" value="Cullin_repeat-like_dom_sf"/>
</dbReference>
<name>A0A9P6ILG6_9FUNG</name>
<sequence>MVDILNSFDTRLGSLETSVMPIHKSTQTLTRLAGNMDQTVAALEAILSYFDLATQEEAIVSRPLADQDLQSYIQSISRIRDYLRAMSSIKLKAGDRVVQQLKRSLKVASAQLDDKFKQVLTQNSQSLDLKVVTSVDRKDIPQPPPGATQTLVILAKNLAEIDRDPNATPTGYLKSYCEIRASGMIKSLTPLHQSSNVELKGVYEKGSGPFILYTISLLKLCRNEADLADTLLDSKLLSLAFMGSIMRPIEQWVETGRIITRRVLKTYSSEVGVLFDVIEALDSNMNTFESVFG</sequence>
<dbReference type="OrthoDB" id="1922221at2759"/>
<proteinExistence type="predicted"/>
<dbReference type="EMBL" id="JAAAHW010010973">
    <property type="protein sequence ID" value="KAF9921740.1"/>
    <property type="molecule type" value="Genomic_DNA"/>
</dbReference>
<organism evidence="1 2">
    <name type="scientific">Modicella reniformis</name>
    <dbReference type="NCBI Taxonomy" id="1440133"/>
    <lineage>
        <taxon>Eukaryota</taxon>
        <taxon>Fungi</taxon>
        <taxon>Fungi incertae sedis</taxon>
        <taxon>Mucoromycota</taxon>
        <taxon>Mortierellomycotina</taxon>
        <taxon>Mortierellomycetes</taxon>
        <taxon>Mortierellales</taxon>
        <taxon>Mortierellaceae</taxon>
        <taxon>Modicella</taxon>
    </lineage>
</organism>
<dbReference type="Pfam" id="PF20669">
    <property type="entry name" value="Exo70_N"/>
    <property type="match status" value="1"/>
</dbReference>
<dbReference type="Proteomes" id="UP000749646">
    <property type="component" value="Unassembled WGS sequence"/>
</dbReference>
<dbReference type="Gene3D" id="1.20.1280.170">
    <property type="entry name" value="Exocyst complex component Exo70"/>
    <property type="match status" value="1"/>
</dbReference>
<dbReference type="SUPFAM" id="SSF74788">
    <property type="entry name" value="Cullin repeat-like"/>
    <property type="match status" value="1"/>
</dbReference>
<reference evidence="1" key="1">
    <citation type="journal article" date="2020" name="Fungal Divers.">
        <title>Resolving the Mortierellaceae phylogeny through synthesis of multi-gene phylogenetics and phylogenomics.</title>
        <authorList>
            <person name="Vandepol N."/>
            <person name="Liber J."/>
            <person name="Desiro A."/>
            <person name="Na H."/>
            <person name="Kennedy M."/>
            <person name="Barry K."/>
            <person name="Grigoriev I.V."/>
            <person name="Miller A.N."/>
            <person name="O'Donnell K."/>
            <person name="Stajich J.E."/>
            <person name="Bonito G."/>
        </authorList>
    </citation>
    <scope>NUCLEOTIDE SEQUENCE</scope>
    <source>
        <strain evidence="1">MES-2147</strain>
    </source>
</reference>
<protein>
    <submittedName>
        <fullName evidence="1">Exocyst complex component exo70</fullName>
    </submittedName>
</protein>
<dbReference type="AlphaFoldDB" id="A0A9P6ILG6"/>
<gene>
    <name evidence="1" type="primary">EXO70</name>
    <name evidence="1" type="ORF">BGZ65_010106</name>
</gene>
<feature type="non-terminal residue" evidence="1">
    <location>
        <position position="1"/>
    </location>
</feature>
<comment type="caution">
    <text evidence="1">The sequence shown here is derived from an EMBL/GenBank/DDBJ whole genome shotgun (WGS) entry which is preliminary data.</text>
</comment>
<evidence type="ECO:0000313" key="2">
    <source>
        <dbReference type="Proteomes" id="UP000749646"/>
    </source>
</evidence>
<keyword evidence="2" id="KW-1185">Reference proteome</keyword>